<organism evidence="1 2">
    <name type="scientific">Pyropia yezoensis</name>
    <name type="common">Susabi-nori</name>
    <name type="synonym">Porphyra yezoensis</name>
    <dbReference type="NCBI Taxonomy" id="2788"/>
    <lineage>
        <taxon>Eukaryota</taxon>
        <taxon>Rhodophyta</taxon>
        <taxon>Bangiophyceae</taxon>
        <taxon>Bangiales</taxon>
        <taxon>Bangiaceae</taxon>
        <taxon>Pyropia</taxon>
    </lineage>
</organism>
<name>A0ACC3BV50_PYRYE</name>
<proteinExistence type="predicted"/>
<accession>A0ACC3BV50</accession>
<comment type="caution">
    <text evidence="1">The sequence shown here is derived from an EMBL/GenBank/DDBJ whole genome shotgun (WGS) entry which is preliminary data.</text>
</comment>
<evidence type="ECO:0000313" key="1">
    <source>
        <dbReference type="EMBL" id="KAK1861351.1"/>
    </source>
</evidence>
<keyword evidence="2" id="KW-1185">Reference proteome</keyword>
<gene>
    <name evidence="1" type="ORF">I4F81_003935</name>
</gene>
<evidence type="ECO:0000313" key="2">
    <source>
        <dbReference type="Proteomes" id="UP000798662"/>
    </source>
</evidence>
<protein>
    <submittedName>
        <fullName evidence="1">Uncharacterized protein</fullName>
    </submittedName>
</protein>
<dbReference type="Proteomes" id="UP000798662">
    <property type="component" value="Chromosome 1"/>
</dbReference>
<sequence length="515" mass="54407">MQMFLYLRYSPDDNHYAHPLDLLPIVDLNAQAVVAIHGADEPPPAGTPAQTCINYHRREVGRNTTLPCTWRAHPPSPLSVVQPDGPSFTVTGRAVAWQGWTFRVGFNPREGLVLHNLCHGGRRVVDRASLVEMAVPYGDPGGPYPRKCAFDVGDYGLGACAVSLALGCDCLGAIHYFGATLSDAAGEPVEVPRVVCMHEEDAGVLWKHVDYRSGHAETRRARRLIVSVCSTIVNYEYIYQVALSLDGTIDFDVRLTGELSTNPPSAAEVAAGASPRHGVLVAPGVNAQVHQHMFCCRLDVAIDGARNTVSEVDVLAFARTGGCGGNAAGNAFAPTETVLTTDGGGGRHAAPGRTWRVANPHVLNPVTGTPVAYKLVPATRGGVHPPLLTAPGSAVSRRAAFATRALWVTPHDDDERYPAGEFPTQQVALPPADAAGGDTGLPAWTSADRPIVDTDVVLWHAFGVTHVPRVEDFPVMPATTVGFSLVADGFFPGNPAVDLPPEAAGGEASVCCGEG</sequence>
<reference evidence="1" key="1">
    <citation type="submission" date="2019-11" db="EMBL/GenBank/DDBJ databases">
        <title>Nori genome reveals adaptations in red seaweeds to the harsh intertidal environment.</title>
        <authorList>
            <person name="Wang D."/>
            <person name="Mao Y."/>
        </authorList>
    </citation>
    <scope>NUCLEOTIDE SEQUENCE</scope>
    <source>
        <tissue evidence="1">Gametophyte</tissue>
    </source>
</reference>
<dbReference type="EMBL" id="CM020618">
    <property type="protein sequence ID" value="KAK1861351.1"/>
    <property type="molecule type" value="Genomic_DNA"/>
</dbReference>